<reference evidence="1" key="1">
    <citation type="journal article" date="2019" name="Environ. Microbiol.">
        <title>Fungal ecological strategies reflected in gene transcription - a case study of two litter decomposers.</title>
        <authorList>
            <person name="Barbi F."/>
            <person name="Kohler A."/>
            <person name="Barry K."/>
            <person name="Baskaran P."/>
            <person name="Daum C."/>
            <person name="Fauchery L."/>
            <person name="Ihrmark K."/>
            <person name="Kuo A."/>
            <person name="LaButti K."/>
            <person name="Lipzen A."/>
            <person name="Morin E."/>
            <person name="Grigoriev I.V."/>
            <person name="Henrissat B."/>
            <person name="Lindahl B."/>
            <person name="Martin F."/>
        </authorList>
    </citation>
    <scope>NUCLEOTIDE SEQUENCE</scope>
    <source>
        <strain evidence="1">JB14</strain>
    </source>
</reference>
<proteinExistence type="predicted"/>
<protein>
    <submittedName>
        <fullName evidence="1">Uncharacterized protein</fullName>
    </submittedName>
</protein>
<organism evidence="1 2">
    <name type="scientific">Gymnopus androsaceus JB14</name>
    <dbReference type="NCBI Taxonomy" id="1447944"/>
    <lineage>
        <taxon>Eukaryota</taxon>
        <taxon>Fungi</taxon>
        <taxon>Dikarya</taxon>
        <taxon>Basidiomycota</taxon>
        <taxon>Agaricomycotina</taxon>
        <taxon>Agaricomycetes</taxon>
        <taxon>Agaricomycetidae</taxon>
        <taxon>Agaricales</taxon>
        <taxon>Marasmiineae</taxon>
        <taxon>Omphalotaceae</taxon>
        <taxon>Gymnopus</taxon>
    </lineage>
</organism>
<dbReference type="EMBL" id="ML769497">
    <property type="protein sequence ID" value="KAE9397459.1"/>
    <property type="molecule type" value="Genomic_DNA"/>
</dbReference>
<dbReference type="Proteomes" id="UP000799118">
    <property type="component" value="Unassembled WGS sequence"/>
</dbReference>
<evidence type="ECO:0000313" key="2">
    <source>
        <dbReference type="Proteomes" id="UP000799118"/>
    </source>
</evidence>
<evidence type="ECO:0000313" key="1">
    <source>
        <dbReference type="EMBL" id="KAE9397459.1"/>
    </source>
</evidence>
<gene>
    <name evidence="1" type="ORF">BT96DRAFT_73641</name>
</gene>
<name>A0A6A4HG50_9AGAR</name>
<keyword evidence="2" id="KW-1185">Reference proteome</keyword>
<dbReference type="AlphaFoldDB" id="A0A6A4HG50"/>
<sequence>MGRVNGLFERVCLLPGVFALMGISRQWSPMANSSLRRHLSQGVGGSSANRAIRLYIMSGQYLFGFLHAKKTEPSRFGAPDEDVRAVASWSWGFRSGFIHFRPPLLVSPSVSAFPSLAMPERNC</sequence>
<accession>A0A6A4HG50</accession>